<accession>A0A512NCA6</accession>
<keyword evidence="2" id="KW-1185">Reference proteome</keyword>
<proteinExistence type="predicted"/>
<comment type="caution">
    <text evidence="1">The sequence shown here is derived from an EMBL/GenBank/DDBJ whole genome shotgun (WGS) entry which is preliminary data.</text>
</comment>
<evidence type="ECO:0000313" key="1">
    <source>
        <dbReference type="EMBL" id="GEP56569.1"/>
    </source>
</evidence>
<dbReference type="RefSeq" id="WP_147150647.1">
    <property type="nucleotide sequence ID" value="NZ_BKAJ01000066.1"/>
</dbReference>
<name>A0A512NCA6_9HYPH</name>
<protein>
    <recommendedName>
        <fullName evidence="3">Glycosyltransferase subfamily 4-like N-terminal domain-containing protein</fullName>
    </recommendedName>
</protein>
<gene>
    <name evidence="1" type="ORF">RSO01_37350</name>
</gene>
<reference evidence="1 2" key="1">
    <citation type="submission" date="2019-07" db="EMBL/GenBank/DDBJ databases">
        <title>Whole genome shotgun sequence of Reyranella soli NBRC 108950.</title>
        <authorList>
            <person name="Hosoyama A."/>
            <person name="Uohara A."/>
            <person name="Ohji S."/>
            <person name="Ichikawa N."/>
        </authorList>
    </citation>
    <scope>NUCLEOTIDE SEQUENCE [LARGE SCALE GENOMIC DNA]</scope>
    <source>
        <strain evidence="1 2">NBRC 108950</strain>
    </source>
</reference>
<evidence type="ECO:0000313" key="2">
    <source>
        <dbReference type="Proteomes" id="UP000321058"/>
    </source>
</evidence>
<dbReference type="OrthoDB" id="185319at2"/>
<dbReference type="Proteomes" id="UP000321058">
    <property type="component" value="Unassembled WGS sequence"/>
</dbReference>
<sequence length="386" mass="41893">MMDLLAHSPFDVARERRVVIIADWLPPDFGAVGQYMLLRAQALAERGHDVTLIGLASGASSMRREARGGGALTEVRLQARPVPRGSLLGRLAWTVWTDLRLVAAGFRYLRAADGILFTGSPPFMIHLLAPLRFLWRGRLVYRITDFHPECLIAAQARPSLALSLLLALTNFWRRRVDGFEVLGLDQKRRLAATGVADQRIALVRDGSPVDFSADDAIEPLPAALADACVLLYAGNYGVAHELDTVAEGYAQHHRTGSGRVRLWLSATGMAAEELAGRLSAQGVPFHRSPPVPLERLAGLLRSPHAHLVTLKDAFVGFVLPSKIYACVDSGRPILFVGSADSDVDLLARPAKAGYWRVACGDVAAFADCLEALADQENIVQSVHSAF</sequence>
<dbReference type="Gene3D" id="3.40.50.2000">
    <property type="entry name" value="Glycogen Phosphorylase B"/>
    <property type="match status" value="1"/>
</dbReference>
<dbReference type="AlphaFoldDB" id="A0A512NCA6"/>
<evidence type="ECO:0008006" key="3">
    <source>
        <dbReference type="Google" id="ProtNLM"/>
    </source>
</evidence>
<dbReference type="EMBL" id="BKAJ01000066">
    <property type="protein sequence ID" value="GEP56569.1"/>
    <property type="molecule type" value="Genomic_DNA"/>
</dbReference>
<organism evidence="1 2">
    <name type="scientific">Reyranella soli</name>
    <dbReference type="NCBI Taxonomy" id="1230389"/>
    <lineage>
        <taxon>Bacteria</taxon>
        <taxon>Pseudomonadati</taxon>
        <taxon>Pseudomonadota</taxon>
        <taxon>Alphaproteobacteria</taxon>
        <taxon>Hyphomicrobiales</taxon>
        <taxon>Reyranellaceae</taxon>
        <taxon>Reyranella</taxon>
    </lineage>
</organism>
<dbReference type="SUPFAM" id="SSF53756">
    <property type="entry name" value="UDP-Glycosyltransferase/glycogen phosphorylase"/>
    <property type="match status" value="1"/>
</dbReference>